<dbReference type="Pfam" id="PF00588">
    <property type="entry name" value="SpoU_methylase"/>
    <property type="match status" value="1"/>
</dbReference>
<evidence type="ECO:0000259" key="4">
    <source>
        <dbReference type="Pfam" id="PF08032"/>
    </source>
</evidence>
<dbReference type="GO" id="GO:0032259">
    <property type="term" value="P:methylation"/>
    <property type="evidence" value="ECO:0007669"/>
    <property type="project" value="UniProtKB-KW"/>
</dbReference>
<feature type="domain" description="tRNA/rRNA methyltransferase SpoU type" evidence="3">
    <location>
        <begin position="115"/>
        <end position="254"/>
    </location>
</feature>
<dbReference type="CDD" id="cd18103">
    <property type="entry name" value="SpoU-like_RlmB"/>
    <property type="match status" value="1"/>
</dbReference>
<dbReference type="Gene3D" id="3.30.1330.30">
    <property type="match status" value="1"/>
</dbReference>
<dbReference type="InterPro" id="IPR029026">
    <property type="entry name" value="tRNA_m1G_MTases_N"/>
</dbReference>
<dbReference type="SUPFAM" id="SSF75217">
    <property type="entry name" value="alpha/beta knot"/>
    <property type="match status" value="1"/>
</dbReference>
<keyword evidence="2" id="KW-0808">Transferase</keyword>
<dbReference type="Gene3D" id="3.40.1280.10">
    <property type="match status" value="1"/>
</dbReference>
<dbReference type="InterPro" id="IPR029064">
    <property type="entry name" value="Ribosomal_eL30-like_sf"/>
</dbReference>
<dbReference type="EMBL" id="UINC01017574">
    <property type="protein sequence ID" value="SVA73012.1"/>
    <property type="molecule type" value="Genomic_DNA"/>
</dbReference>
<dbReference type="PANTHER" id="PTHR46429:SF1">
    <property type="entry name" value="23S RRNA (GUANOSINE-2'-O-)-METHYLTRANSFERASE RLMB"/>
    <property type="match status" value="1"/>
</dbReference>
<dbReference type="SUPFAM" id="SSF55315">
    <property type="entry name" value="L30e-like"/>
    <property type="match status" value="1"/>
</dbReference>
<dbReference type="GO" id="GO:0005829">
    <property type="term" value="C:cytosol"/>
    <property type="evidence" value="ECO:0007669"/>
    <property type="project" value="TreeGrafter"/>
</dbReference>
<dbReference type="NCBIfam" id="TIGR00186">
    <property type="entry name" value="rRNA_methyl_3"/>
    <property type="match status" value="1"/>
</dbReference>
<dbReference type="InterPro" id="IPR029028">
    <property type="entry name" value="Alpha/beta_knot_MTases"/>
</dbReference>
<dbReference type="GO" id="GO:0003723">
    <property type="term" value="F:RNA binding"/>
    <property type="evidence" value="ECO:0007669"/>
    <property type="project" value="InterPro"/>
</dbReference>
<dbReference type="InterPro" id="IPR001537">
    <property type="entry name" value="SpoU_MeTrfase"/>
</dbReference>
<dbReference type="PANTHER" id="PTHR46429">
    <property type="entry name" value="23S RRNA (GUANOSINE-2'-O-)-METHYLTRANSFERASE RLMB"/>
    <property type="match status" value="1"/>
</dbReference>
<feature type="domain" description="RNA 2-O ribose methyltransferase substrate binding" evidence="4">
    <location>
        <begin position="26"/>
        <end position="96"/>
    </location>
</feature>
<evidence type="ECO:0008006" key="6">
    <source>
        <dbReference type="Google" id="ProtNLM"/>
    </source>
</evidence>
<dbReference type="InterPro" id="IPR004441">
    <property type="entry name" value="rRNA_MeTrfase_TrmH"/>
</dbReference>
<evidence type="ECO:0000256" key="2">
    <source>
        <dbReference type="ARBA" id="ARBA00022679"/>
    </source>
</evidence>
<accession>A0A381Y8P5</accession>
<sequence>MKGPAAALKFWHHNQMKKQKHNVHRIFGINNALTVLASERFSIRRVELQKNGRAEKYDELLNLIKKSDTSCQRLQKQDFLRMYGDVRSQGVAVEFSGAVLAGHLPDLSRERSACLLALDQVKDPQNLGQIIRTAECAGVDGLLLPKHHSAPITDAVLQVSQGAFATMPLYEVTNLREALSRLKDAGFWVVGLENSIAAKHWHKIDYKEKIVIVIGSEGKGIREKVIESCDFKATIPMQGNTNSLNVSAAVAAILFERLRQINKE</sequence>
<dbReference type="InterPro" id="IPR013123">
    <property type="entry name" value="SpoU_subst-bd"/>
</dbReference>
<keyword evidence="1" id="KW-0489">Methyltransferase</keyword>
<evidence type="ECO:0000256" key="1">
    <source>
        <dbReference type="ARBA" id="ARBA00022603"/>
    </source>
</evidence>
<dbReference type="Pfam" id="PF08032">
    <property type="entry name" value="SpoU_sub_bind"/>
    <property type="match status" value="1"/>
</dbReference>
<dbReference type="AlphaFoldDB" id="A0A381Y8P5"/>
<organism evidence="5">
    <name type="scientific">marine metagenome</name>
    <dbReference type="NCBI Taxonomy" id="408172"/>
    <lineage>
        <taxon>unclassified sequences</taxon>
        <taxon>metagenomes</taxon>
        <taxon>ecological metagenomes</taxon>
    </lineage>
</organism>
<gene>
    <name evidence="5" type="ORF">METZ01_LOCUS125866</name>
</gene>
<proteinExistence type="predicted"/>
<evidence type="ECO:0000313" key="5">
    <source>
        <dbReference type="EMBL" id="SVA73012.1"/>
    </source>
</evidence>
<dbReference type="GO" id="GO:0006396">
    <property type="term" value="P:RNA processing"/>
    <property type="evidence" value="ECO:0007669"/>
    <property type="project" value="InterPro"/>
</dbReference>
<reference evidence="5" key="1">
    <citation type="submission" date="2018-05" db="EMBL/GenBank/DDBJ databases">
        <authorList>
            <person name="Lanie J.A."/>
            <person name="Ng W.-L."/>
            <person name="Kazmierczak K.M."/>
            <person name="Andrzejewski T.M."/>
            <person name="Davidsen T.M."/>
            <person name="Wayne K.J."/>
            <person name="Tettelin H."/>
            <person name="Glass J.I."/>
            <person name="Rusch D."/>
            <person name="Podicherti R."/>
            <person name="Tsui H.-C.T."/>
            <person name="Winkler M.E."/>
        </authorList>
    </citation>
    <scope>NUCLEOTIDE SEQUENCE</scope>
</reference>
<evidence type="ECO:0000259" key="3">
    <source>
        <dbReference type="Pfam" id="PF00588"/>
    </source>
</evidence>
<name>A0A381Y8P5_9ZZZZ</name>
<protein>
    <recommendedName>
        <fullName evidence="6">RNA 2-O ribose methyltransferase substrate binding domain-containing protein</fullName>
    </recommendedName>
</protein>
<dbReference type="GO" id="GO:0008173">
    <property type="term" value="F:RNA methyltransferase activity"/>
    <property type="evidence" value="ECO:0007669"/>
    <property type="project" value="InterPro"/>
</dbReference>